<reference evidence="1" key="1">
    <citation type="submission" date="2022-07" db="EMBL/GenBank/DDBJ databases">
        <title>Genome Sequence of Phlebia brevispora.</title>
        <authorList>
            <person name="Buettner E."/>
        </authorList>
    </citation>
    <scope>NUCLEOTIDE SEQUENCE</scope>
    <source>
        <strain evidence="1">MPL23</strain>
    </source>
</reference>
<accession>A0ACC1RHL9</accession>
<comment type="caution">
    <text evidence="1">The sequence shown here is derived from an EMBL/GenBank/DDBJ whole genome shotgun (WGS) entry which is preliminary data.</text>
</comment>
<evidence type="ECO:0000313" key="2">
    <source>
        <dbReference type="Proteomes" id="UP001148662"/>
    </source>
</evidence>
<protein>
    <submittedName>
        <fullName evidence="1">Uncharacterized protein</fullName>
    </submittedName>
</protein>
<gene>
    <name evidence="1" type="ORF">NM688_g9399</name>
</gene>
<proteinExistence type="predicted"/>
<organism evidence="1 2">
    <name type="scientific">Phlebia brevispora</name>
    <dbReference type="NCBI Taxonomy" id="194682"/>
    <lineage>
        <taxon>Eukaryota</taxon>
        <taxon>Fungi</taxon>
        <taxon>Dikarya</taxon>
        <taxon>Basidiomycota</taxon>
        <taxon>Agaricomycotina</taxon>
        <taxon>Agaricomycetes</taxon>
        <taxon>Polyporales</taxon>
        <taxon>Meruliaceae</taxon>
        <taxon>Phlebia</taxon>
    </lineage>
</organism>
<dbReference type="Proteomes" id="UP001148662">
    <property type="component" value="Unassembled WGS sequence"/>
</dbReference>
<evidence type="ECO:0000313" key="1">
    <source>
        <dbReference type="EMBL" id="KAJ3518719.1"/>
    </source>
</evidence>
<name>A0ACC1RHL9_9APHY</name>
<dbReference type="EMBL" id="JANHOG010002928">
    <property type="protein sequence ID" value="KAJ3518719.1"/>
    <property type="molecule type" value="Genomic_DNA"/>
</dbReference>
<keyword evidence="2" id="KW-1185">Reference proteome</keyword>
<sequence length="207" mass="22081">MYGVATEPMLFDRSLSADEPEVGDGTTTSEWVKTFEETARRLNANDVKVFEVGPTGMLLIGDISLSVADGVPNGRADLRLAWIDPGPLDLEDLPTAESLSKAPWAEATKIEQLEKIGTANVDSGQLGIIDDDMNNAVLEAIGDEEVAAQLLTDPFSTEFVGEFALTGGYVINSRDGIYAVFAKKDGDTVVELVVKDETPGQAAEDEG</sequence>